<dbReference type="Pfam" id="PF00535">
    <property type="entry name" value="Glycos_transf_2"/>
    <property type="match status" value="1"/>
</dbReference>
<comment type="caution">
    <text evidence="2">The sequence shown here is derived from an EMBL/GenBank/DDBJ whole genome shotgun (WGS) entry which is preliminary data.</text>
</comment>
<dbReference type="PANTHER" id="PTHR43685:SF2">
    <property type="entry name" value="GLYCOSYLTRANSFERASE 2-LIKE DOMAIN-CONTAINING PROTEIN"/>
    <property type="match status" value="1"/>
</dbReference>
<proteinExistence type="predicted"/>
<keyword evidence="3" id="KW-1185">Reference proteome</keyword>
<dbReference type="Proteomes" id="UP001628192">
    <property type="component" value="Unassembled WGS sequence"/>
</dbReference>
<gene>
    <name evidence="2" type="ORF">Defa_28770</name>
</gene>
<organism evidence="2 3">
    <name type="scientific">Desulfovibrio falkowii</name>
    <dbReference type="NCBI Taxonomy" id="3136602"/>
    <lineage>
        <taxon>Bacteria</taxon>
        <taxon>Pseudomonadati</taxon>
        <taxon>Thermodesulfobacteriota</taxon>
        <taxon>Desulfovibrionia</taxon>
        <taxon>Desulfovibrionales</taxon>
        <taxon>Desulfovibrionaceae</taxon>
        <taxon>Desulfovibrio</taxon>
    </lineage>
</organism>
<dbReference type="InterPro" id="IPR001173">
    <property type="entry name" value="Glyco_trans_2-like"/>
</dbReference>
<evidence type="ECO:0000313" key="3">
    <source>
        <dbReference type="Proteomes" id="UP001628192"/>
    </source>
</evidence>
<dbReference type="SUPFAM" id="SSF53448">
    <property type="entry name" value="Nucleotide-diphospho-sugar transferases"/>
    <property type="match status" value="1"/>
</dbReference>
<accession>A0ABQ0ECI7</accession>
<reference evidence="2 3" key="1">
    <citation type="journal article" date="2025" name="Int. J. Syst. Evol. Microbiol.">
        <title>Desulfovibrio falkowii sp. nov., Porphyromonas miyakawae sp. nov., Mediterraneibacter flintii sp. nov. and Owariibacterium komagatae gen. nov., sp. nov., isolated from human faeces.</title>
        <authorList>
            <person name="Hamaguchi T."/>
            <person name="Ohara M."/>
            <person name="Hisatomi A."/>
            <person name="Sekiguchi K."/>
            <person name="Takeda J.I."/>
            <person name="Ueyama J."/>
            <person name="Ito M."/>
            <person name="Nishiwaki H."/>
            <person name="Ogi T."/>
            <person name="Hirayama M."/>
            <person name="Ohkuma M."/>
            <person name="Sakamoto M."/>
            <person name="Ohno K."/>
        </authorList>
    </citation>
    <scope>NUCLEOTIDE SEQUENCE [LARGE SCALE GENOMIC DNA]</scope>
    <source>
        <strain evidence="2 3">13CB8C</strain>
    </source>
</reference>
<dbReference type="InterPro" id="IPR029044">
    <property type="entry name" value="Nucleotide-diphossugar_trans"/>
</dbReference>
<dbReference type="EMBL" id="BAAFSG010000001">
    <property type="protein sequence ID" value="GAB1255390.1"/>
    <property type="molecule type" value="Genomic_DNA"/>
</dbReference>
<dbReference type="InterPro" id="IPR050834">
    <property type="entry name" value="Glycosyltransf_2"/>
</dbReference>
<evidence type="ECO:0000259" key="1">
    <source>
        <dbReference type="Pfam" id="PF00535"/>
    </source>
</evidence>
<dbReference type="Gene3D" id="3.90.550.10">
    <property type="entry name" value="Spore Coat Polysaccharide Biosynthesis Protein SpsA, Chain A"/>
    <property type="match status" value="1"/>
</dbReference>
<sequence length="381" mass="42625">MAPLMPLISVIIPCYNYAHFLPDAINSVLNQQKNGQPIEIIIVDDGSSDNTAAVAQGFAGKIRYIHQSNQGLSAARNTGIRAARGDYLVFLDADDLLTPGTLASQLDNFTAHPELDLSVCLSLQTVQHKDNSEKYSCYLWPLKCAHLDMHICHSTVSPIHTFMLRAEAVQAVGFFNTDLKACEDHDYWLRCATQGQRIGINPHALVIYRQHGSSMINFKSQQLAHSAALRFKISTLLKNNPQFPQAGKFFGWLAHAAGTIRSAYDIHSSSSQFALKLLEESIQAILKAATLTAMVKTEDHHLILAEQFFSASFLLMAKKFSHVAVKQLQQSIDFIIYRYPQLSMLSSNMLHEQQKKLLQSLCCSQEQVQMTIKEKIKLNSY</sequence>
<evidence type="ECO:0000313" key="2">
    <source>
        <dbReference type="EMBL" id="GAB1255390.1"/>
    </source>
</evidence>
<dbReference type="RefSeq" id="WP_407845222.1">
    <property type="nucleotide sequence ID" value="NZ_BAAFSG010000001.1"/>
</dbReference>
<name>A0ABQ0ECI7_9BACT</name>
<dbReference type="PANTHER" id="PTHR43685">
    <property type="entry name" value="GLYCOSYLTRANSFERASE"/>
    <property type="match status" value="1"/>
</dbReference>
<protein>
    <recommendedName>
        <fullName evidence="1">Glycosyltransferase 2-like domain-containing protein</fullName>
    </recommendedName>
</protein>
<feature type="domain" description="Glycosyltransferase 2-like" evidence="1">
    <location>
        <begin position="9"/>
        <end position="114"/>
    </location>
</feature>